<name>A0A177YHG1_9NOCA</name>
<organism evidence="1 2">
    <name type="scientific">Rhodococcoides kyotonense</name>
    <dbReference type="NCBI Taxonomy" id="398843"/>
    <lineage>
        <taxon>Bacteria</taxon>
        <taxon>Bacillati</taxon>
        <taxon>Actinomycetota</taxon>
        <taxon>Actinomycetes</taxon>
        <taxon>Mycobacteriales</taxon>
        <taxon>Nocardiaceae</taxon>
        <taxon>Rhodococcoides</taxon>
    </lineage>
</organism>
<dbReference type="Proteomes" id="UP000077519">
    <property type="component" value="Unassembled WGS sequence"/>
</dbReference>
<accession>A0A177YHG1</accession>
<evidence type="ECO:0000313" key="1">
    <source>
        <dbReference type="EMBL" id="OAK55006.1"/>
    </source>
</evidence>
<dbReference type="EMBL" id="LVHI01000012">
    <property type="protein sequence ID" value="OAK55006.1"/>
    <property type="molecule type" value="Genomic_DNA"/>
</dbReference>
<proteinExistence type="predicted"/>
<evidence type="ECO:0008006" key="3">
    <source>
        <dbReference type="Google" id="ProtNLM"/>
    </source>
</evidence>
<comment type="caution">
    <text evidence="1">The sequence shown here is derived from an EMBL/GenBank/DDBJ whole genome shotgun (WGS) entry which is preliminary data.</text>
</comment>
<protein>
    <recommendedName>
        <fullName evidence="3">Asp23/Gls24 family envelope stress response protein</fullName>
    </recommendedName>
</protein>
<sequence>MTPDEPDDALLARAAQELSAHDREPRWVDISSSVLAKVRATTRRTWPVDATYPAESVEQGHDTLRISDHIVRLTVRRALLGVHGADPIAVDLELDGHTCIGAAITVTGAYGTDLHAVGLDLGNLARTTLTDLLGHHIDDTAVTVHFEDVTEG</sequence>
<reference evidence="1 2" key="1">
    <citation type="submission" date="2016-03" db="EMBL/GenBank/DDBJ databases">
        <title>Genome sequence of Rhodococcus kyotonensis KB10.</title>
        <authorList>
            <person name="Jeong H."/>
            <person name="Hong C.E."/>
            <person name="Jo S.H."/>
            <person name="Park J.M."/>
        </authorList>
    </citation>
    <scope>NUCLEOTIDE SEQUENCE [LARGE SCALE GENOMIC DNA]</scope>
    <source>
        <strain evidence="1 2">KB10</strain>
    </source>
</reference>
<keyword evidence="2" id="KW-1185">Reference proteome</keyword>
<dbReference type="AlphaFoldDB" id="A0A177YHG1"/>
<evidence type="ECO:0000313" key="2">
    <source>
        <dbReference type="Proteomes" id="UP000077519"/>
    </source>
</evidence>
<gene>
    <name evidence="1" type="ORF">A3K89_05795</name>
</gene>